<keyword evidence="3" id="KW-1185">Reference proteome</keyword>
<name>A0AAN6UW47_9PEZI</name>
<evidence type="ECO:0000313" key="2">
    <source>
        <dbReference type="EMBL" id="KAK4139620.1"/>
    </source>
</evidence>
<feature type="region of interest" description="Disordered" evidence="1">
    <location>
        <begin position="1"/>
        <end position="35"/>
    </location>
</feature>
<gene>
    <name evidence="2" type="ORF">C8A04DRAFT_32892</name>
</gene>
<feature type="compositionally biased region" description="Low complexity" evidence="1">
    <location>
        <begin position="280"/>
        <end position="290"/>
    </location>
</feature>
<feature type="region of interest" description="Disordered" evidence="1">
    <location>
        <begin position="695"/>
        <end position="748"/>
    </location>
</feature>
<dbReference type="RefSeq" id="XP_062632991.1">
    <property type="nucleotide sequence ID" value="XM_062782250.1"/>
</dbReference>
<sequence length="889" mass="94278">MDPPDPGVPASPRPIEGSVAQERIEQTDGPASDELGVLRAGLMNAKARADGPEPDHRVDKDLLDDIHLERRDTDESCISQFYPQRTNTGWSYAGSTATDLTDLNSPDIVFAGDLEAADSDFEPASSSPRRGAFFPRPTAFQKRLPIRAPPSPSETDKPGGAPGPPNASPEPSVPRHRRLEEIIPRKSSLSKSVSPGPGGPAQTTQRDELRVAESLLEVDEEDEEEDTRGVTGFDRPVARHLEVEHEEDDAPTPGRTTPDGVGLVGLEASVGTVTPRERLSSISSGISESSAGHGHQQPTSGPGDDLVHSVCDALLSRAFGVELHDLAAVGSASDAYDAVSYCLDELSRIVGNTGRGRTGPAISESTLGDAGQRTIPIWSGGGAWAGGNGGGGGRGNGNSGRKRSNAGHDDSGSGDGAGDCSPGAGKRQKISTAGHQATDLQFSCPFRKRNPVRFNVRESQSCAVQPFPDMPQLKRHVKNFHKQSATLPFTCQRCRCAMGSQKALDDHISVGRDLICDPQAVPSSADPEDGITAGLEEALNGRKAGSKIDSWESLWNLLFPKDHEIPEPDFMPPVELDEVYARLNTGQVDFQLELRIQEALELYSDARTVLNIFRNHLDSVFEACRIRPGGAANHRRRLRVQTSRQLAVRQDTARLIPGRQGSGHSDSSLSSPIATPNSNGVLGGHAELMAAPEVRPHLAPPSPSPSLGYGGTGASDVRSLGTGLSLGGGAPSPGATSQGGGGQIGKHITAPPALTQVGLGFDSLGQNVGGMAADQFGQLAHLAQQGHSNAPSPFSNQQAAEFRPDLSLDTHNVFANFNFGPSMDDLALQTITGDMQDMQDMQDPQGMRGIQGQVYSPSVIVPAITNTLFRMSETDDEGFEVVRRGSEWM</sequence>
<dbReference type="AlphaFoldDB" id="A0AAN6UW47"/>
<proteinExistence type="predicted"/>
<feature type="region of interest" description="Disordered" evidence="1">
    <location>
        <begin position="352"/>
        <end position="434"/>
    </location>
</feature>
<dbReference type="PANTHER" id="PTHR38166">
    <property type="entry name" value="C2H2-TYPE DOMAIN-CONTAINING PROTEIN-RELATED"/>
    <property type="match status" value="1"/>
</dbReference>
<dbReference type="PANTHER" id="PTHR38166:SF1">
    <property type="entry name" value="C2H2-TYPE DOMAIN-CONTAINING PROTEIN"/>
    <property type="match status" value="1"/>
</dbReference>
<evidence type="ECO:0000256" key="1">
    <source>
        <dbReference type="SAM" id="MobiDB-lite"/>
    </source>
</evidence>
<dbReference type="Proteomes" id="UP001302676">
    <property type="component" value="Unassembled WGS sequence"/>
</dbReference>
<reference evidence="2" key="2">
    <citation type="submission" date="2023-05" db="EMBL/GenBank/DDBJ databases">
        <authorList>
            <consortium name="Lawrence Berkeley National Laboratory"/>
            <person name="Steindorff A."/>
            <person name="Hensen N."/>
            <person name="Bonometti L."/>
            <person name="Westerberg I."/>
            <person name="Brannstrom I.O."/>
            <person name="Guillou S."/>
            <person name="Cros-Aarteil S."/>
            <person name="Calhoun S."/>
            <person name="Haridas S."/>
            <person name="Kuo A."/>
            <person name="Mondo S."/>
            <person name="Pangilinan J."/>
            <person name="Riley R."/>
            <person name="Labutti K."/>
            <person name="Andreopoulos B."/>
            <person name="Lipzen A."/>
            <person name="Chen C."/>
            <person name="Yanf M."/>
            <person name="Daum C."/>
            <person name="Ng V."/>
            <person name="Clum A."/>
            <person name="Ohm R."/>
            <person name="Martin F."/>
            <person name="Silar P."/>
            <person name="Natvig D."/>
            <person name="Lalanne C."/>
            <person name="Gautier V."/>
            <person name="Ament-Velasquez S.L."/>
            <person name="Kruys A."/>
            <person name="Hutchinson M.I."/>
            <person name="Powell A.J."/>
            <person name="Barry K."/>
            <person name="Miller A.N."/>
            <person name="Grigoriev I.V."/>
            <person name="Debuchy R."/>
            <person name="Gladieux P."/>
            <person name="Thoren M.H."/>
            <person name="Johannesson H."/>
        </authorList>
    </citation>
    <scope>NUCLEOTIDE SEQUENCE</scope>
    <source>
        <strain evidence="2">CBS 141.50</strain>
    </source>
</reference>
<feature type="compositionally biased region" description="Low complexity" evidence="1">
    <location>
        <begin position="662"/>
        <end position="671"/>
    </location>
</feature>
<feature type="compositionally biased region" description="Pro residues" evidence="1">
    <location>
        <begin position="1"/>
        <end position="12"/>
    </location>
</feature>
<dbReference type="GeneID" id="87818863"/>
<organism evidence="2 3">
    <name type="scientific">Dichotomopilus funicola</name>
    <dbReference type="NCBI Taxonomy" id="1934379"/>
    <lineage>
        <taxon>Eukaryota</taxon>
        <taxon>Fungi</taxon>
        <taxon>Dikarya</taxon>
        <taxon>Ascomycota</taxon>
        <taxon>Pezizomycotina</taxon>
        <taxon>Sordariomycetes</taxon>
        <taxon>Sordariomycetidae</taxon>
        <taxon>Sordariales</taxon>
        <taxon>Chaetomiaceae</taxon>
        <taxon>Dichotomopilus</taxon>
    </lineage>
</organism>
<feature type="compositionally biased region" description="Gly residues" evidence="1">
    <location>
        <begin position="724"/>
        <end position="744"/>
    </location>
</feature>
<dbReference type="EMBL" id="MU853656">
    <property type="protein sequence ID" value="KAK4139620.1"/>
    <property type="molecule type" value="Genomic_DNA"/>
</dbReference>
<feature type="compositionally biased region" description="Acidic residues" evidence="1">
    <location>
        <begin position="216"/>
        <end position="226"/>
    </location>
</feature>
<feature type="region of interest" description="Disordered" evidence="1">
    <location>
        <begin position="649"/>
        <end position="683"/>
    </location>
</feature>
<feature type="region of interest" description="Disordered" evidence="1">
    <location>
        <begin position="119"/>
        <end position="305"/>
    </location>
</feature>
<reference evidence="2" key="1">
    <citation type="journal article" date="2023" name="Mol. Phylogenet. Evol.">
        <title>Genome-scale phylogeny and comparative genomics of the fungal order Sordariales.</title>
        <authorList>
            <person name="Hensen N."/>
            <person name="Bonometti L."/>
            <person name="Westerberg I."/>
            <person name="Brannstrom I.O."/>
            <person name="Guillou S."/>
            <person name="Cros-Aarteil S."/>
            <person name="Calhoun S."/>
            <person name="Haridas S."/>
            <person name="Kuo A."/>
            <person name="Mondo S."/>
            <person name="Pangilinan J."/>
            <person name="Riley R."/>
            <person name="LaButti K."/>
            <person name="Andreopoulos B."/>
            <person name="Lipzen A."/>
            <person name="Chen C."/>
            <person name="Yan M."/>
            <person name="Daum C."/>
            <person name="Ng V."/>
            <person name="Clum A."/>
            <person name="Steindorff A."/>
            <person name="Ohm R.A."/>
            <person name="Martin F."/>
            <person name="Silar P."/>
            <person name="Natvig D.O."/>
            <person name="Lalanne C."/>
            <person name="Gautier V."/>
            <person name="Ament-Velasquez S.L."/>
            <person name="Kruys A."/>
            <person name="Hutchinson M.I."/>
            <person name="Powell A.J."/>
            <person name="Barry K."/>
            <person name="Miller A.N."/>
            <person name="Grigoriev I.V."/>
            <person name="Debuchy R."/>
            <person name="Gladieux P."/>
            <person name="Hiltunen Thoren M."/>
            <person name="Johannesson H."/>
        </authorList>
    </citation>
    <scope>NUCLEOTIDE SEQUENCE</scope>
    <source>
        <strain evidence="2">CBS 141.50</strain>
    </source>
</reference>
<feature type="compositionally biased region" description="Gly residues" evidence="1">
    <location>
        <begin position="379"/>
        <end position="398"/>
    </location>
</feature>
<feature type="compositionally biased region" description="Pro residues" evidence="1">
    <location>
        <begin position="161"/>
        <end position="172"/>
    </location>
</feature>
<protein>
    <submittedName>
        <fullName evidence="2">Uncharacterized protein</fullName>
    </submittedName>
</protein>
<evidence type="ECO:0000313" key="3">
    <source>
        <dbReference type="Proteomes" id="UP001302676"/>
    </source>
</evidence>
<comment type="caution">
    <text evidence="2">The sequence shown here is derived from an EMBL/GenBank/DDBJ whole genome shotgun (WGS) entry which is preliminary data.</text>
</comment>
<accession>A0AAN6UW47</accession>